<dbReference type="SUPFAM" id="SSF48295">
    <property type="entry name" value="TrpR-like"/>
    <property type="match status" value="1"/>
</dbReference>
<evidence type="ECO:0000313" key="1">
    <source>
        <dbReference type="EMBL" id="MEX3595869.1"/>
    </source>
</evidence>
<dbReference type="Proteomes" id="UP001558481">
    <property type="component" value="Unassembled WGS sequence"/>
</dbReference>
<accession>A0ABV3V519</accession>
<dbReference type="RefSeq" id="WP_315279721.1">
    <property type="nucleotide sequence ID" value="NZ_CAUREL010000030.1"/>
</dbReference>
<comment type="caution">
    <text evidence="1">The sequence shown here is derived from an EMBL/GenBank/DDBJ whole genome shotgun (WGS) entry which is preliminary data.</text>
</comment>
<reference evidence="1 2" key="1">
    <citation type="journal article" date="2024" name="Fungal Genet. Biol.">
        <title>The porcine skin microbiome exhibits broad fungal antagonism.</title>
        <authorList>
            <person name="De La Cruz K.F."/>
            <person name="Townsend E.C."/>
            <person name="Alex Cheong J.Z."/>
            <person name="Salamzade R."/>
            <person name="Liu A."/>
            <person name="Sandstrom S."/>
            <person name="Davila E."/>
            <person name="Huang L."/>
            <person name="Xu K.H."/>
            <person name="Wu S.Y."/>
            <person name="Meudt J.J."/>
            <person name="Shanmuganayagam D."/>
            <person name="Gibson A.L.F."/>
            <person name="Kalan L.R."/>
        </authorList>
    </citation>
    <scope>NUCLEOTIDE SEQUENCE [LARGE SCALE GENOMIC DNA]</scope>
    <source>
        <strain evidence="1 2">LK2625</strain>
    </source>
</reference>
<gene>
    <name evidence="1" type="ORF">VVR66_14215</name>
</gene>
<name>A0ABV3V519_9MICC</name>
<dbReference type="Pfam" id="PF13551">
    <property type="entry name" value="HTH_29"/>
    <property type="match status" value="1"/>
</dbReference>
<keyword evidence="2" id="KW-1185">Reference proteome</keyword>
<protein>
    <submittedName>
        <fullName evidence="1">Helix-turn-helix domain-containing protein</fullName>
    </submittedName>
</protein>
<proteinExistence type="predicted"/>
<organism evidence="1 2">
    <name type="scientific">Kocuria carniphila</name>
    <dbReference type="NCBI Taxonomy" id="262208"/>
    <lineage>
        <taxon>Bacteria</taxon>
        <taxon>Bacillati</taxon>
        <taxon>Actinomycetota</taxon>
        <taxon>Actinomycetes</taxon>
        <taxon>Micrococcales</taxon>
        <taxon>Micrococcaceae</taxon>
        <taxon>Kocuria</taxon>
    </lineage>
</organism>
<dbReference type="InterPro" id="IPR010921">
    <property type="entry name" value="Trp_repressor/repl_initiator"/>
</dbReference>
<dbReference type="EMBL" id="JAYWLU010000018">
    <property type="protein sequence ID" value="MEX3595869.1"/>
    <property type="molecule type" value="Genomic_DNA"/>
</dbReference>
<sequence length="68" mass="8062">MGSTTRHLVIVRSVRDQHLTVAQAATRYGVSRQWVYTLLARYDAHGWTDWHRVLEPHALHPGPYQRRW</sequence>
<evidence type="ECO:0000313" key="2">
    <source>
        <dbReference type="Proteomes" id="UP001558481"/>
    </source>
</evidence>